<gene>
    <name evidence="2" type="ORF">BDV96DRAFT_639080</name>
</gene>
<keyword evidence="3" id="KW-1185">Reference proteome</keyword>
<dbReference type="SUPFAM" id="SSF81383">
    <property type="entry name" value="F-box domain"/>
    <property type="match status" value="1"/>
</dbReference>
<sequence length="259" mass="29761">MASHGSLPAELTIQIFCDLDSLSDALALSSTSRSFRNVWLEHANKIYLKLAPRCIEGEKYARALQLSGKSKFSAQDASRICRRAEFTSSIANQFEQKVVKGLYAVGWREIYGGPDGRHPEHLTPTERRRFFRTYYQLWSLLRLSDADWASAVKAFSVKEVYLMREMVWIPLPIGKDQPLPEVQEHFPDFVWYESDGRRGELGSLLQECVKKHVRNTGRGVEYPWADMQTDLRPNGGYGGFRLLWDHASNVLDDWCLEEP</sequence>
<evidence type="ECO:0000313" key="2">
    <source>
        <dbReference type="EMBL" id="KAF2122497.1"/>
    </source>
</evidence>
<reference evidence="2" key="1">
    <citation type="journal article" date="2020" name="Stud. Mycol.">
        <title>101 Dothideomycetes genomes: a test case for predicting lifestyles and emergence of pathogens.</title>
        <authorList>
            <person name="Haridas S."/>
            <person name="Albert R."/>
            <person name="Binder M."/>
            <person name="Bloem J."/>
            <person name="Labutti K."/>
            <person name="Salamov A."/>
            <person name="Andreopoulos B."/>
            <person name="Baker S."/>
            <person name="Barry K."/>
            <person name="Bills G."/>
            <person name="Bluhm B."/>
            <person name="Cannon C."/>
            <person name="Castanera R."/>
            <person name="Culley D."/>
            <person name="Daum C."/>
            <person name="Ezra D."/>
            <person name="Gonzalez J."/>
            <person name="Henrissat B."/>
            <person name="Kuo A."/>
            <person name="Liang C."/>
            <person name="Lipzen A."/>
            <person name="Lutzoni F."/>
            <person name="Magnuson J."/>
            <person name="Mondo S."/>
            <person name="Nolan M."/>
            <person name="Ohm R."/>
            <person name="Pangilinan J."/>
            <person name="Park H.-J."/>
            <person name="Ramirez L."/>
            <person name="Alfaro M."/>
            <person name="Sun H."/>
            <person name="Tritt A."/>
            <person name="Yoshinaga Y."/>
            <person name="Zwiers L.-H."/>
            <person name="Turgeon B."/>
            <person name="Goodwin S."/>
            <person name="Spatafora J."/>
            <person name="Crous P."/>
            <person name="Grigoriev I."/>
        </authorList>
    </citation>
    <scope>NUCLEOTIDE SEQUENCE</scope>
    <source>
        <strain evidence="2">CBS 627.86</strain>
    </source>
</reference>
<dbReference type="EMBL" id="ML977310">
    <property type="protein sequence ID" value="KAF2122497.1"/>
    <property type="molecule type" value="Genomic_DNA"/>
</dbReference>
<evidence type="ECO:0000259" key="1">
    <source>
        <dbReference type="SMART" id="SM00256"/>
    </source>
</evidence>
<accession>A0A6A5ZUK9</accession>
<dbReference type="InterPro" id="IPR036047">
    <property type="entry name" value="F-box-like_dom_sf"/>
</dbReference>
<organism evidence="2 3">
    <name type="scientific">Lophiotrema nucula</name>
    <dbReference type="NCBI Taxonomy" id="690887"/>
    <lineage>
        <taxon>Eukaryota</taxon>
        <taxon>Fungi</taxon>
        <taxon>Dikarya</taxon>
        <taxon>Ascomycota</taxon>
        <taxon>Pezizomycotina</taxon>
        <taxon>Dothideomycetes</taxon>
        <taxon>Pleosporomycetidae</taxon>
        <taxon>Pleosporales</taxon>
        <taxon>Lophiotremataceae</taxon>
        <taxon>Lophiotrema</taxon>
    </lineage>
</organism>
<dbReference type="OrthoDB" id="3713270at2759"/>
<evidence type="ECO:0000313" key="3">
    <source>
        <dbReference type="Proteomes" id="UP000799770"/>
    </source>
</evidence>
<feature type="domain" description="F-box" evidence="1">
    <location>
        <begin position="7"/>
        <end position="48"/>
    </location>
</feature>
<dbReference type="InterPro" id="IPR001810">
    <property type="entry name" value="F-box_dom"/>
</dbReference>
<dbReference type="SMART" id="SM00256">
    <property type="entry name" value="FBOX"/>
    <property type="match status" value="1"/>
</dbReference>
<name>A0A6A5ZUK9_9PLEO</name>
<dbReference type="Proteomes" id="UP000799770">
    <property type="component" value="Unassembled WGS sequence"/>
</dbReference>
<protein>
    <recommendedName>
        <fullName evidence="1">F-box domain-containing protein</fullName>
    </recommendedName>
</protein>
<proteinExistence type="predicted"/>
<dbReference type="AlphaFoldDB" id="A0A6A5ZUK9"/>